<dbReference type="Gene3D" id="3.90.70.10">
    <property type="entry name" value="Cysteine proteinases"/>
    <property type="match status" value="1"/>
</dbReference>
<dbReference type="GO" id="GO:0006508">
    <property type="term" value="P:proteolysis"/>
    <property type="evidence" value="ECO:0007669"/>
    <property type="project" value="InterPro"/>
</dbReference>
<comment type="caution">
    <text evidence="4">The sequence shown here is derived from an EMBL/GenBank/DDBJ whole genome shotgun (WGS) entry which is preliminary data.</text>
</comment>
<evidence type="ECO:0000313" key="4">
    <source>
        <dbReference type="EMBL" id="CAG5124858.1"/>
    </source>
</evidence>
<keyword evidence="2" id="KW-1015">Disulfide bond</keyword>
<dbReference type="InterPro" id="IPR000668">
    <property type="entry name" value="Peptidase_C1A_C"/>
</dbReference>
<name>A0A8S3Z9J7_9EUPU</name>
<dbReference type="InterPro" id="IPR038765">
    <property type="entry name" value="Papain-like_cys_pep_sf"/>
</dbReference>
<dbReference type="AlphaFoldDB" id="A0A8S3Z9J7"/>
<comment type="similarity">
    <text evidence="1">Belongs to the peptidase C1 family.</text>
</comment>
<dbReference type="Proteomes" id="UP000678393">
    <property type="component" value="Unassembled WGS sequence"/>
</dbReference>
<dbReference type="SMART" id="SM00645">
    <property type="entry name" value="Pept_C1"/>
    <property type="match status" value="1"/>
</dbReference>
<dbReference type="SUPFAM" id="SSF54001">
    <property type="entry name" value="Cysteine proteinases"/>
    <property type="match status" value="1"/>
</dbReference>
<sequence>GVTSFLYNSRFTLGRSSSYGIKGEEQIMQDLVDNGPVTAVFTVYSDFVSYKSGVYKHTSGKALAGHAVKILGYGVENGEKYWLVANSWNEDWGDNGYFKILRGSNECLIEDRVVAGEPQI</sequence>
<proteinExistence type="inferred from homology"/>
<feature type="non-terminal residue" evidence="4">
    <location>
        <position position="120"/>
    </location>
</feature>
<gene>
    <name evidence="4" type="ORF">CUNI_LOCUS10416</name>
</gene>
<dbReference type="GO" id="GO:0008234">
    <property type="term" value="F:cysteine-type peptidase activity"/>
    <property type="evidence" value="ECO:0007669"/>
    <property type="project" value="InterPro"/>
</dbReference>
<evidence type="ECO:0000313" key="5">
    <source>
        <dbReference type="Proteomes" id="UP000678393"/>
    </source>
</evidence>
<evidence type="ECO:0000256" key="1">
    <source>
        <dbReference type="ARBA" id="ARBA00008455"/>
    </source>
</evidence>
<evidence type="ECO:0000259" key="3">
    <source>
        <dbReference type="SMART" id="SM00645"/>
    </source>
</evidence>
<dbReference type="EMBL" id="CAJHNH020001890">
    <property type="protein sequence ID" value="CAG5124858.1"/>
    <property type="molecule type" value="Genomic_DNA"/>
</dbReference>
<reference evidence="4" key="1">
    <citation type="submission" date="2021-04" db="EMBL/GenBank/DDBJ databases">
        <authorList>
            <consortium name="Molecular Ecology Group"/>
        </authorList>
    </citation>
    <scope>NUCLEOTIDE SEQUENCE</scope>
</reference>
<dbReference type="InterPro" id="IPR013128">
    <property type="entry name" value="Peptidase_C1A"/>
</dbReference>
<accession>A0A8S3Z9J7</accession>
<dbReference type="PANTHER" id="PTHR12411">
    <property type="entry name" value="CYSTEINE PROTEASE FAMILY C1-RELATED"/>
    <property type="match status" value="1"/>
</dbReference>
<feature type="domain" description="Peptidase C1A papain C-terminal" evidence="3">
    <location>
        <begin position="1"/>
        <end position="117"/>
    </location>
</feature>
<dbReference type="PROSITE" id="PS00639">
    <property type="entry name" value="THIOL_PROTEASE_HIS"/>
    <property type="match status" value="1"/>
</dbReference>
<dbReference type="PROSITE" id="PS00640">
    <property type="entry name" value="THIOL_PROTEASE_ASN"/>
    <property type="match status" value="1"/>
</dbReference>
<keyword evidence="5" id="KW-1185">Reference proteome</keyword>
<organism evidence="4 5">
    <name type="scientific">Candidula unifasciata</name>
    <dbReference type="NCBI Taxonomy" id="100452"/>
    <lineage>
        <taxon>Eukaryota</taxon>
        <taxon>Metazoa</taxon>
        <taxon>Spiralia</taxon>
        <taxon>Lophotrochozoa</taxon>
        <taxon>Mollusca</taxon>
        <taxon>Gastropoda</taxon>
        <taxon>Heterobranchia</taxon>
        <taxon>Euthyneura</taxon>
        <taxon>Panpulmonata</taxon>
        <taxon>Eupulmonata</taxon>
        <taxon>Stylommatophora</taxon>
        <taxon>Helicina</taxon>
        <taxon>Helicoidea</taxon>
        <taxon>Geomitridae</taxon>
        <taxon>Candidula</taxon>
    </lineage>
</organism>
<dbReference type="InterPro" id="IPR025661">
    <property type="entry name" value="Pept_asp_AS"/>
</dbReference>
<dbReference type="Pfam" id="PF00112">
    <property type="entry name" value="Peptidase_C1"/>
    <property type="match status" value="1"/>
</dbReference>
<evidence type="ECO:0000256" key="2">
    <source>
        <dbReference type="ARBA" id="ARBA00023157"/>
    </source>
</evidence>
<protein>
    <recommendedName>
        <fullName evidence="3">Peptidase C1A papain C-terminal domain-containing protein</fullName>
    </recommendedName>
</protein>
<dbReference type="OrthoDB" id="6286504at2759"/>
<dbReference type="InterPro" id="IPR025660">
    <property type="entry name" value="Pept_his_AS"/>
</dbReference>